<dbReference type="Proteomes" id="UP000016412">
    <property type="component" value="Unassembled WGS sequence"/>
</dbReference>
<dbReference type="STRING" id="1125725.HMPREF1325_0173"/>
<sequence>MDSGDYDRAQSILEKLLKKDPSDAEVRKLLDELALLKGAKSGDGAMQDELARSTAEAQKTQRELEELLSRGKGSGADAASNVDAGSAQRTGGRDAASESSADRTVAQQKARAAEDAARREKEAAAERERKAKIAAQREAEAALERERKAEAEKAAKALAAQKQKEEAARKAAEEELARKNRAIQREIDGVNTEIAQGKSDLTANKIDSALNHFGKAQKMLPISAGEPLFSGSKNSEMASALYDASQNAASDADKRRLRDAAVGYAEEAIRKTPNDAASHYVLGMASFDTKNYPKALDELSKAVQNDRSNALYHYNLGRAQYLSRRYSDARSSFQRSVDLDGRFAPAQYNLGLANLRTGNEAEALSSFRRARTTDANYEKAYLEEARLLSKQGDHSGAVSAYNNVLRVNDVNGNALRELGSEYYAMENYAASENCYRRALALLSPTEEDPTTYYNLSATLYAEHKDAEAITYAKRAYASKSSLGNAAQANIVYNYALMLQEAGKSEEAIPLYVEALRLNQNHEKSKINLGKMYLEMNPPDVDTALKLFRQAYNADNKSFEANNNLGSAYLAKKDYKNAIQFYQNALRLDPSNNTVRSNLAQTYASDGQFDNAKTTYTELIKRDGRNWDAYIELGKVCMSTGDTAGAERYLSEVQTKQPNHRRAEVTELLSALRNGGAQAR</sequence>
<feature type="repeat" description="TPR" evidence="3">
    <location>
        <begin position="344"/>
        <end position="377"/>
    </location>
</feature>
<keyword evidence="1" id="KW-0677">Repeat</keyword>
<dbReference type="OrthoDB" id="357897at2"/>
<dbReference type="SMART" id="SM00028">
    <property type="entry name" value="TPR"/>
    <property type="match status" value="12"/>
</dbReference>
<evidence type="ECO:0000313" key="5">
    <source>
        <dbReference type="EMBL" id="ERF61046.1"/>
    </source>
</evidence>
<dbReference type="Gene3D" id="1.25.40.10">
    <property type="entry name" value="Tetratricopeptide repeat domain"/>
    <property type="match status" value="3"/>
</dbReference>
<dbReference type="InterPro" id="IPR051012">
    <property type="entry name" value="CellSynth/LPSAsmb/PSIAsmb"/>
</dbReference>
<evidence type="ECO:0000256" key="4">
    <source>
        <dbReference type="SAM" id="MobiDB-lite"/>
    </source>
</evidence>
<accession>U1FNI4</accession>
<evidence type="ECO:0000256" key="2">
    <source>
        <dbReference type="ARBA" id="ARBA00022803"/>
    </source>
</evidence>
<dbReference type="Pfam" id="PF00515">
    <property type="entry name" value="TPR_1"/>
    <property type="match status" value="1"/>
</dbReference>
<feature type="region of interest" description="Disordered" evidence="4">
    <location>
        <begin position="37"/>
        <end position="173"/>
    </location>
</feature>
<dbReference type="eggNOG" id="COG0457">
    <property type="taxonomic scope" value="Bacteria"/>
</dbReference>
<feature type="repeat" description="TPR" evidence="3">
    <location>
        <begin position="276"/>
        <end position="309"/>
    </location>
</feature>
<protein>
    <submittedName>
        <fullName evidence="5">Tetratricopeptide repeat protein</fullName>
    </submittedName>
</protein>
<comment type="caution">
    <text evidence="5">The sequence shown here is derived from an EMBL/GenBank/DDBJ whole genome shotgun (WGS) entry which is preliminary data.</text>
</comment>
<dbReference type="AlphaFoldDB" id="U1FNI4"/>
<feature type="compositionally biased region" description="Basic and acidic residues" evidence="4">
    <location>
        <begin position="162"/>
        <end position="173"/>
    </location>
</feature>
<dbReference type="PROSITE" id="PS50293">
    <property type="entry name" value="TPR_REGION"/>
    <property type="match status" value="1"/>
</dbReference>
<feature type="repeat" description="TPR" evidence="3">
    <location>
        <begin position="558"/>
        <end position="591"/>
    </location>
</feature>
<feature type="repeat" description="TPR" evidence="3">
    <location>
        <begin position="488"/>
        <end position="521"/>
    </location>
</feature>
<dbReference type="SUPFAM" id="SSF48452">
    <property type="entry name" value="TPR-like"/>
    <property type="match status" value="4"/>
</dbReference>
<dbReference type="SMART" id="SM00671">
    <property type="entry name" value="SEL1"/>
    <property type="match status" value="4"/>
</dbReference>
<dbReference type="Pfam" id="PF13181">
    <property type="entry name" value="TPR_8"/>
    <property type="match status" value="1"/>
</dbReference>
<gene>
    <name evidence="6" type="ORF">HMPREF0860_1142</name>
    <name evidence="5" type="ORF">HMPREF1325_0173</name>
</gene>
<proteinExistence type="predicted"/>
<feature type="compositionally biased region" description="Basic and acidic residues" evidence="4">
    <location>
        <begin position="59"/>
        <end position="69"/>
    </location>
</feature>
<dbReference type="PROSITE" id="PS50005">
    <property type="entry name" value="TPR"/>
    <property type="match status" value="4"/>
</dbReference>
<dbReference type="InterPro" id="IPR019734">
    <property type="entry name" value="TPR_rpt"/>
</dbReference>
<reference evidence="7 8" key="1">
    <citation type="submission" date="2013-08" db="EMBL/GenBank/DDBJ databases">
        <authorList>
            <person name="Durkin A.S."/>
            <person name="Haft D.R."/>
            <person name="McCorrison J."/>
            <person name="Torralba M."/>
            <person name="Gillis M."/>
            <person name="Haft D.H."/>
            <person name="Methe B."/>
            <person name="Sutton G."/>
            <person name="Nelson K.E."/>
        </authorList>
    </citation>
    <scope>NUCLEOTIDE SEQUENCE [LARGE SCALE GENOMIC DNA]</scope>
    <source>
        <strain evidence="6 8">ATCC 35536</strain>
        <strain evidence="5 7">VPI DR56BR1116</strain>
    </source>
</reference>
<evidence type="ECO:0000256" key="1">
    <source>
        <dbReference type="ARBA" id="ARBA00022737"/>
    </source>
</evidence>
<dbReference type="EMBL" id="AUZJ01000019">
    <property type="protein sequence ID" value="ERF61046.1"/>
    <property type="molecule type" value="Genomic_DNA"/>
</dbReference>
<feature type="compositionally biased region" description="Basic and acidic residues" evidence="4">
    <location>
        <begin position="111"/>
        <end position="155"/>
    </location>
</feature>
<dbReference type="InterPro" id="IPR011990">
    <property type="entry name" value="TPR-like_helical_dom_sf"/>
</dbReference>
<keyword evidence="8" id="KW-1185">Reference proteome</keyword>
<dbReference type="Pfam" id="PF14559">
    <property type="entry name" value="TPR_19"/>
    <property type="match status" value="1"/>
</dbReference>
<dbReference type="PATRIC" id="fig|1125725.3.peg.965"/>
<dbReference type="Pfam" id="PF13432">
    <property type="entry name" value="TPR_16"/>
    <property type="match status" value="4"/>
</dbReference>
<name>U1FNI4_TRESO</name>
<keyword evidence="2 3" id="KW-0802">TPR repeat</keyword>
<dbReference type="PANTHER" id="PTHR45586:SF1">
    <property type="entry name" value="LIPOPOLYSACCHARIDE ASSEMBLY PROTEIN B"/>
    <property type="match status" value="1"/>
</dbReference>
<evidence type="ECO:0000256" key="3">
    <source>
        <dbReference type="PROSITE-ProRule" id="PRU00339"/>
    </source>
</evidence>
<dbReference type="InterPro" id="IPR006597">
    <property type="entry name" value="Sel1-like"/>
</dbReference>
<dbReference type="Proteomes" id="UP000016646">
    <property type="component" value="Unassembled WGS sequence"/>
</dbReference>
<evidence type="ECO:0000313" key="7">
    <source>
        <dbReference type="Proteomes" id="UP000016412"/>
    </source>
</evidence>
<dbReference type="EMBL" id="AVQI01000067">
    <property type="protein sequence ID" value="ERK00420.1"/>
    <property type="molecule type" value="Genomic_DNA"/>
</dbReference>
<organism evidence="5 7">
    <name type="scientific">Treponema socranskii subsp. socranskii VPI DR56BR1116 = ATCC 35536</name>
    <dbReference type="NCBI Taxonomy" id="1125725"/>
    <lineage>
        <taxon>Bacteria</taxon>
        <taxon>Pseudomonadati</taxon>
        <taxon>Spirochaetota</taxon>
        <taxon>Spirochaetia</taxon>
        <taxon>Spirochaetales</taxon>
        <taxon>Treponemataceae</taxon>
        <taxon>Treponema</taxon>
    </lineage>
</organism>
<dbReference type="PANTHER" id="PTHR45586">
    <property type="entry name" value="TPR REPEAT-CONTAINING PROTEIN PA4667"/>
    <property type="match status" value="1"/>
</dbReference>
<evidence type="ECO:0000313" key="6">
    <source>
        <dbReference type="EMBL" id="ERK00420.1"/>
    </source>
</evidence>
<evidence type="ECO:0000313" key="8">
    <source>
        <dbReference type="Proteomes" id="UP000016646"/>
    </source>
</evidence>